<dbReference type="InterPro" id="IPR041495">
    <property type="entry name" value="Mub_B2"/>
</dbReference>
<comment type="caution">
    <text evidence="4">The sequence shown here is derived from an EMBL/GenBank/DDBJ whole genome shotgun (WGS) entry which is preliminary data.</text>
</comment>
<dbReference type="PATRIC" id="fig|1616.3.peg.1109"/>
<dbReference type="Proteomes" id="UP000051655">
    <property type="component" value="Unassembled WGS sequence"/>
</dbReference>
<keyword evidence="5" id="KW-1185">Reference proteome</keyword>
<evidence type="ECO:0000256" key="1">
    <source>
        <dbReference type="SAM" id="MobiDB-lite"/>
    </source>
</evidence>
<feature type="compositionally biased region" description="Basic and acidic residues" evidence="1">
    <location>
        <begin position="781"/>
        <end position="793"/>
    </location>
</feature>
<evidence type="ECO:0000313" key="5">
    <source>
        <dbReference type="Proteomes" id="UP000051655"/>
    </source>
</evidence>
<dbReference type="Gene3D" id="3.10.20.470">
    <property type="match status" value="2"/>
</dbReference>
<gene>
    <name evidence="4" type="ORF">IV73_GL001080</name>
</gene>
<organism evidence="4 5">
    <name type="scientific">Weissella kandleri</name>
    <dbReference type="NCBI Taxonomy" id="1616"/>
    <lineage>
        <taxon>Bacteria</taxon>
        <taxon>Bacillati</taxon>
        <taxon>Bacillota</taxon>
        <taxon>Bacilli</taxon>
        <taxon>Lactobacillales</taxon>
        <taxon>Lactobacillaceae</taxon>
        <taxon>Weissella</taxon>
    </lineage>
</organism>
<dbReference type="OrthoDB" id="2149791at2"/>
<feature type="region of interest" description="Disordered" evidence="1">
    <location>
        <begin position="745"/>
        <end position="793"/>
    </location>
</feature>
<feature type="domain" description="Mucin binding" evidence="2">
    <location>
        <begin position="645"/>
        <end position="714"/>
    </location>
</feature>
<protein>
    <recommendedName>
        <fullName evidence="6">MucBP domain-containing protein</fullName>
    </recommendedName>
</protein>
<evidence type="ECO:0000259" key="2">
    <source>
        <dbReference type="Pfam" id="PF17965"/>
    </source>
</evidence>
<dbReference type="Gene3D" id="2.60.40.4300">
    <property type="match status" value="1"/>
</dbReference>
<dbReference type="RefSeq" id="WP_057755894.1">
    <property type="nucleotide sequence ID" value="NZ_JQBP01000005.1"/>
</dbReference>
<accession>A0A0R2JBY0</accession>
<feature type="domain" description="Mucin binding" evidence="2">
    <location>
        <begin position="876"/>
        <end position="952"/>
    </location>
</feature>
<dbReference type="EMBL" id="JQBP01000005">
    <property type="protein sequence ID" value="KRN74803.1"/>
    <property type="molecule type" value="Genomic_DNA"/>
</dbReference>
<dbReference type="InterPro" id="IPR041558">
    <property type="entry name" value="MucBP_2"/>
</dbReference>
<dbReference type="Pfam" id="PF17965">
    <property type="entry name" value="MucBP_2"/>
    <property type="match status" value="2"/>
</dbReference>
<evidence type="ECO:0000259" key="3">
    <source>
        <dbReference type="Pfam" id="PF17966"/>
    </source>
</evidence>
<evidence type="ECO:0008006" key="6">
    <source>
        <dbReference type="Google" id="ProtNLM"/>
    </source>
</evidence>
<feature type="region of interest" description="Disordered" evidence="1">
    <location>
        <begin position="35"/>
        <end position="67"/>
    </location>
</feature>
<reference evidence="4 5" key="1">
    <citation type="journal article" date="2015" name="Genome Announc.">
        <title>Expanding the biotechnology potential of lactobacilli through comparative genomics of 213 strains and associated genera.</title>
        <authorList>
            <person name="Sun Z."/>
            <person name="Harris H.M."/>
            <person name="McCann A."/>
            <person name="Guo C."/>
            <person name="Argimon S."/>
            <person name="Zhang W."/>
            <person name="Yang X."/>
            <person name="Jeffery I.B."/>
            <person name="Cooney J.C."/>
            <person name="Kagawa T.F."/>
            <person name="Liu W."/>
            <person name="Song Y."/>
            <person name="Salvetti E."/>
            <person name="Wrobel A."/>
            <person name="Rasinkangas P."/>
            <person name="Parkhill J."/>
            <person name="Rea M.C."/>
            <person name="O'Sullivan O."/>
            <person name="Ritari J."/>
            <person name="Douillard F.P."/>
            <person name="Paul Ross R."/>
            <person name="Yang R."/>
            <person name="Briner A.E."/>
            <person name="Felis G.E."/>
            <person name="de Vos W.M."/>
            <person name="Barrangou R."/>
            <person name="Klaenhammer T.R."/>
            <person name="Caufield P.W."/>
            <person name="Cui Y."/>
            <person name="Zhang H."/>
            <person name="O'Toole P.W."/>
        </authorList>
    </citation>
    <scope>NUCLEOTIDE SEQUENCE [LARGE SCALE GENOMIC DNA]</scope>
    <source>
        <strain evidence="4 5">DSM 20593</strain>
    </source>
</reference>
<feature type="compositionally biased region" description="Polar residues" evidence="1">
    <location>
        <begin position="35"/>
        <end position="66"/>
    </location>
</feature>
<dbReference type="STRING" id="1616.IV73_GL001080"/>
<dbReference type="AlphaFoldDB" id="A0A0R2JBY0"/>
<proteinExistence type="predicted"/>
<evidence type="ECO:0000313" key="4">
    <source>
        <dbReference type="EMBL" id="KRN74803.1"/>
    </source>
</evidence>
<name>A0A0R2JBY0_9LACO</name>
<sequence length="980" mass="106107">MKIKSSILLVPTVLGAMNVAPIVGHADDKDIDKTTMQQEQGQSMSDLQSKLTQSIRPSATTGSTYTADKDTSHAKIIGTPVLTSDTGQKVGSTYTTDNTAFDLGIEFNYEFNNLKEGDTIIIPYTTDFPSVSTGNNHLFAQNNVTKGAIKGAGSDDRGMIFKVVKDAPGQSTGTIKLGARIGNARAVFPLKMNADGNSMSYQSIHLKYNGKLVSTVNTTAKDTTGNMFYANGYKTSSPVTGVGNQVGIGNLVAYDSYTTGKHLPTTPMYQTAEATVKNDTFIGTTNGTFNVWFYAYNKEANKVFTVANFSNNGKTYAGIHRVSDAYKQGIKYLDLPAGLTLDQVKAEAAKYTGVVNAKSISKDGHKLTTVLYISNPAKYAPKLKDTQLYQELGATSGVDFFEKAAGIKYTGDAATKVNDMMDKYAGNVSDYMYGTLANGAIDHDVDTVTSITTPEGTTTESNTTHINSSSMMSQGQSQVQAQYVDKNGKDIAAAGDPVIGWPNGSKNNPTGANKATVQSKVIKGNVLTSKPTGAKTTAPYAVTADFPAEGQTTLEKYVYTPIAKFVTDEASAKDKMPGYVNDDKDAAKIKQSYTIPYVKGKKAQGPDGKDLKLVNANDRTKGYVAPAVKDATKDTKISYVADEVKMTVNYIDKVEDNKVVATDVENAINGEASTYSTDKEIKALAAKGYGLNKDNYPKGHIHNGNETFTVIVDHTSTKHRPEDPKGMDPDKLIKSVTETVNYWKQTSDIQNKNNDTASADKSSEDKSAQSTVSDGVSGKTDTSDDKKHEGLEKIKGKEFDSKVQHANFTKTIVTDNVTNKVINETAWTSKNNNFNAVESPKLDGYTADQLKVAEVKDVKPTDKNIDKDVIYKAGEQKGKVTYIDDSESDASKKIIKEDGLTGKSDQKLDYSTKESIDKIEADGYKLKEDKFPKGGVTLDHDDKTDQNYEVHFDKTEKELSHTGSTNIVGQVINKIVNIFK</sequence>
<feature type="domain" description="Mub B2-like" evidence="3">
    <location>
        <begin position="797"/>
        <end position="873"/>
    </location>
</feature>
<dbReference type="Pfam" id="PF17966">
    <property type="entry name" value="Muc_B2"/>
    <property type="match status" value="1"/>
</dbReference>
<feature type="compositionally biased region" description="Polar residues" evidence="1">
    <location>
        <begin position="745"/>
        <end position="754"/>
    </location>
</feature>